<name>A0A843XD48_COLES</name>
<protein>
    <submittedName>
        <fullName evidence="2">Uncharacterized protein</fullName>
    </submittedName>
</protein>
<organism evidence="2 3">
    <name type="scientific">Colocasia esculenta</name>
    <name type="common">Wild taro</name>
    <name type="synonym">Arum esculentum</name>
    <dbReference type="NCBI Taxonomy" id="4460"/>
    <lineage>
        <taxon>Eukaryota</taxon>
        <taxon>Viridiplantae</taxon>
        <taxon>Streptophyta</taxon>
        <taxon>Embryophyta</taxon>
        <taxon>Tracheophyta</taxon>
        <taxon>Spermatophyta</taxon>
        <taxon>Magnoliopsida</taxon>
        <taxon>Liliopsida</taxon>
        <taxon>Araceae</taxon>
        <taxon>Aroideae</taxon>
        <taxon>Colocasieae</taxon>
        <taxon>Colocasia</taxon>
    </lineage>
</organism>
<evidence type="ECO:0000313" key="3">
    <source>
        <dbReference type="Proteomes" id="UP000652761"/>
    </source>
</evidence>
<dbReference type="Proteomes" id="UP000652761">
    <property type="component" value="Unassembled WGS sequence"/>
</dbReference>
<feature type="compositionally biased region" description="Basic residues" evidence="1">
    <location>
        <begin position="53"/>
        <end position="69"/>
    </location>
</feature>
<gene>
    <name evidence="2" type="ORF">Taro_050168</name>
</gene>
<feature type="compositionally biased region" description="Basic and acidic residues" evidence="1">
    <location>
        <begin position="31"/>
        <end position="41"/>
    </location>
</feature>
<feature type="region of interest" description="Disordered" evidence="1">
    <location>
        <begin position="20"/>
        <end position="76"/>
    </location>
</feature>
<dbReference type="AlphaFoldDB" id="A0A843XD48"/>
<reference evidence="2" key="1">
    <citation type="submission" date="2017-07" db="EMBL/GenBank/DDBJ databases">
        <title>Taro Niue Genome Assembly and Annotation.</title>
        <authorList>
            <person name="Atibalentja N."/>
            <person name="Keating K."/>
            <person name="Fields C.J."/>
        </authorList>
    </citation>
    <scope>NUCLEOTIDE SEQUENCE</scope>
    <source>
        <strain evidence="2">Niue_2</strain>
        <tissue evidence="2">Leaf</tissue>
    </source>
</reference>
<keyword evidence="3" id="KW-1185">Reference proteome</keyword>
<proteinExistence type="predicted"/>
<sequence length="123" mass="14031">MRFLALDFLQENLNACMRDACSPHGTRRQGRREALAPRPAEEQEDQNPNLCPLKKKATNRLLRPRRRRSTGCPPQRCPLSRPHTPCVRLEHSLEGLRKSPLIVDSHMAAGLDCLFRKLGVRLS</sequence>
<comment type="caution">
    <text evidence="2">The sequence shown here is derived from an EMBL/GenBank/DDBJ whole genome shotgun (WGS) entry which is preliminary data.</text>
</comment>
<accession>A0A843XD48</accession>
<dbReference type="EMBL" id="NMUH01007405">
    <property type="protein sequence ID" value="MQM17201.1"/>
    <property type="molecule type" value="Genomic_DNA"/>
</dbReference>
<evidence type="ECO:0000313" key="2">
    <source>
        <dbReference type="EMBL" id="MQM17201.1"/>
    </source>
</evidence>
<evidence type="ECO:0000256" key="1">
    <source>
        <dbReference type="SAM" id="MobiDB-lite"/>
    </source>
</evidence>